<dbReference type="InParanoid" id="A0A251T7M2"/>
<dbReference type="AlphaFoldDB" id="A0A251T7M2"/>
<proteinExistence type="predicted"/>
<sequence length="84" mass="8406">MNAGGSGGGGNGGELLQDIVGGVLDNNIDGSGGGGSNGGGLLQDIVGGVLDNNDISGAKPTSPLLLDSPPEMIYDEPRWSWYFD</sequence>
<dbReference type="EMBL" id="CM007900">
    <property type="protein sequence ID" value="OTG06769.1"/>
    <property type="molecule type" value="Genomic_DNA"/>
</dbReference>
<name>A0A251T7M2_HELAN</name>
<evidence type="ECO:0000313" key="1">
    <source>
        <dbReference type="EMBL" id="OTG06769.1"/>
    </source>
</evidence>
<gene>
    <name evidence="1" type="ORF">HannXRQ_Chr11g0322931</name>
</gene>
<evidence type="ECO:0000313" key="2">
    <source>
        <dbReference type="Proteomes" id="UP000215914"/>
    </source>
</evidence>
<organism evidence="1 2">
    <name type="scientific">Helianthus annuus</name>
    <name type="common">Common sunflower</name>
    <dbReference type="NCBI Taxonomy" id="4232"/>
    <lineage>
        <taxon>Eukaryota</taxon>
        <taxon>Viridiplantae</taxon>
        <taxon>Streptophyta</taxon>
        <taxon>Embryophyta</taxon>
        <taxon>Tracheophyta</taxon>
        <taxon>Spermatophyta</taxon>
        <taxon>Magnoliopsida</taxon>
        <taxon>eudicotyledons</taxon>
        <taxon>Gunneridae</taxon>
        <taxon>Pentapetalae</taxon>
        <taxon>asterids</taxon>
        <taxon>campanulids</taxon>
        <taxon>Asterales</taxon>
        <taxon>Asteraceae</taxon>
        <taxon>Asteroideae</taxon>
        <taxon>Heliantheae alliance</taxon>
        <taxon>Heliantheae</taxon>
        <taxon>Helianthus</taxon>
    </lineage>
</organism>
<dbReference type="Proteomes" id="UP000215914">
    <property type="component" value="Chromosome 11"/>
</dbReference>
<protein>
    <submittedName>
        <fullName evidence="1">Uncharacterized protein</fullName>
    </submittedName>
</protein>
<keyword evidence="2" id="KW-1185">Reference proteome</keyword>
<accession>A0A251T7M2</accession>
<reference evidence="2" key="1">
    <citation type="journal article" date="2017" name="Nature">
        <title>The sunflower genome provides insights into oil metabolism, flowering and Asterid evolution.</title>
        <authorList>
            <person name="Badouin H."/>
            <person name="Gouzy J."/>
            <person name="Grassa C.J."/>
            <person name="Murat F."/>
            <person name="Staton S.E."/>
            <person name="Cottret L."/>
            <person name="Lelandais-Briere C."/>
            <person name="Owens G.L."/>
            <person name="Carrere S."/>
            <person name="Mayjonade B."/>
            <person name="Legrand L."/>
            <person name="Gill N."/>
            <person name="Kane N.C."/>
            <person name="Bowers J.E."/>
            <person name="Hubner S."/>
            <person name="Bellec A."/>
            <person name="Berard A."/>
            <person name="Berges H."/>
            <person name="Blanchet N."/>
            <person name="Boniface M.C."/>
            <person name="Brunel D."/>
            <person name="Catrice O."/>
            <person name="Chaidir N."/>
            <person name="Claudel C."/>
            <person name="Donnadieu C."/>
            <person name="Faraut T."/>
            <person name="Fievet G."/>
            <person name="Helmstetter N."/>
            <person name="King M."/>
            <person name="Knapp S.J."/>
            <person name="Lai Z."/>
            <person name="Le Paslier M.C."/>
            <person name="Lippi Y."/>
            <person name="Lorenzon L."/>
            <person name="Mandel J.R."/>
            <person name="Marage G."/>
            <person name="Marchand G."/>
            <person name="Marquand E."/>
            <person name="Bret-Mestries E."/>
            <person name="Morien E."/>
            <person name="Nambeesan S."/>
            <person name="Nguyen T."/>
            <person name="Pegot-Espagnet P."/>
            <person name="Pouilly N."/>
            <person name="Raftis F."/>
            <person name="Sallet E."/>
            <person name="Schiex T."/>
            <person name="Thomas J."/>
            <person name="Vandecasteele C."/>
            <person name="Vares D."/>
            <person name="Vear F."/>
            <person name="Vautrin S."/>
            <person name="Crespi M."/>
            <person name="Mangin B."/>
            <person name="Burke J.M."/>
            <person name="Salse J."/>
            <person name="Munos S."/>
            <person name="Vincourt P."/>
            <person name="Rieseberg L.H."/>
            <person name="Langlade N.B."/>
        </authorList>
    </citation>
    <scope>NUCLEOTIDE SEQUENCE [LARGE SCALE GENOMIC DNA]</scope>
    <source>
        <strain evidence="2">cv. SF193</strain>
    </source>
</reference>